<accession>A0ABV6R8R2</accession>
<dbReference type="SUPFAM" id="SSF55729">
    <property type="entry name" value="Acyl-CoA N-acyltransferases (Nat)"/>
    <property type="match status" value="1"/>
</dbReference>
<evidence type="ECO:0000313" key="3">
    <source>
        <dbReference type="Proteomes" id="UP001589793"/>
    </source>
</evidence>
<dbReference type="PROSITE" id="PS51186">
    <property type="entry name" value="GNAT"/>
    <property type="match status" value="1"/>
</dbReference>
<dbReference type="Gene3D" id="3.40.630.30">
    <property type="match status" value="1"/>
</dbReference>
<keyword evidence="3" id="KW-1185">Reference proteome</keyword>
<dbReference type="Proteomes" id="UP001589793">
    <property type="component" value="Unassembled WGS sequence"/>
</dbReference>
<proteinExistence type="predicted"/>
<feature type="domain" description="N-acetyltransferase" evidence="1">
    <location>
        <begin position="129"/>
        <end position="267"/>
    </location>
</feature>
<organism evidence="2 3">
    <name type="scientific">Brachybacterium hainanense</name>
    <dbReference type="NCBI Taxonomy" id="1541174"/>
    <lineage>
        <taxon>Bacteria</taxon>
        <taxon>Bacillati</taxon>
        <taxon>Actinomycetota</taxon>
        <taxon>Actinomycetes</taxon>
        <taxon>Micrococcales</taxon>
        <taxon>Dermabacteraceae</taxon>
        <taxon>Brachybacterium</taxon>
    </lineage>
</organism>
<dbReference type="InterPro" id="IPR000182">
    <property type="entry name" value="GNAT_dom"/>
</dbReference>
<name>A0ABV6R8R2_9MICO</name>
<dbReference type="PANTHER" id="PTHR43072">
    <property type="entry name" value="N-ACETYLTRANSFERASE"/>
    <property type="match status" value="1"/>
</dbReference>
<protein>
    <submittedName>
        <fullName evidence="2">GNAT family N-acetyltransferase</fullName>
    </submittedName>
</protein>
<sequence>MPRRPAAPDAPQGARLVETLLGGWRPLARIDAEGFALLRSRGITRRANSAVALDAPRDPAALGSAIDRIEQLCALSAQAPVFRVFEDMEPLGLDALLAARGYGTGPSCDLLALPLLGSDLPRADPTARIDIGPLPEDWFASGWRLFSREGARARDTVRDILAGTPAIHAALPAVDDGEAAKGAVAVGRAALVDQGRRRCAIVNCVATDPRHRRRGLGRAVMHTLLAAAAEAGAEQALLEVETDNPAALRLYRRLGFTRFGGYHYRLR</sequence>
<evidence type="ECO:0000313" key="2">
    <source>
        <dbReference type="EMBL" id="MFC0673379.1"/>
    </source>
</evidence>
<reference evidence="2 3" key="1">
    <citation type="submission" date="2024-09" db="EMBL/GenBank/DDBJ databases">
        <authorList>
            <person name="Sun Q."/>
            <person name="Mori K."/>
        </authorList>
    </citation>
    <scope>NUCLEOTIDE SEQUENCE [LARGE SCALE GENOMIC DNA]</scope>
    <source>
        <strain evidence="2 3">CICC 10874</strain>
    </source>
</reference>
<dbReference type="InterPro" id="IPR016181">
    <property type="entry name" value="Acyl_CoA_acyltransferase"/>
</dbReference>
<evidence type="ECO:0000259" key="1">
    <source>
        <dbReference type="PROSITE" id="PS51186"/>
    </source>
</evidence>
<gene>
    <name evidence="2" type="ORF">ACFFF6_05345</name>
</gene>
<dbReference type="EMBL" id="JBHLSV010000005">
    <property type="protein sequence ID" value="MFC0673379.1"/>
    <property type="molecule type" value="Genomic_DNA"/>
</dbReference>
<dbReference type="Pfam" id="PF00583">
    <property type="entry name" value="Acetyltransf_1"/>
    <property type="match status" value="1"/>
</dbReference>
<comment type="caution">
    <text evidence="2">The sequence shown here is derived from an EMBL/GenBank/DDBJ whole genome shotgun (WGS) entry which is preliminary data.</text>
</comment>
<dbReference type="RefSeq" id="WP_376978905.1">
    <property type="nucleotide sequence ID" value="NZ_JBHLSV010000005.1"/>
</dbReference>